<dbReference type="Proteomes" id="UP000489600">
    <property type="component" value="Unassembled WGS sequence"/>
</dbReference>
<comment type="caution">
    <text evidence="1">The sequence shown here is derived from an EMBL/GenBank/DDBJ whole genome shotgun (WGS) entry which is preliminary data.</text>
</comment>
<dbReference type="AlphaFoldDB" id="A0A565B974"/>
<gene>
    <name evidence="1" type="ORF">ANE_LOCUS8336</name>
</gene>
<dbReference type="OrthoDB" id="1749408at2759"/>
<keyword evidence="2" id="KW-1185">Reference proteome</keyword>
<organism evidence="1 2">
    <name type="scientific">Arabis nemorensis</name>
    <dbReference type="NCBI Taxonomy" id="586526"/>
    <lineage>
        <taxon>Eukaryota</taxon>
        <taxon>Viridiplantae</taxon>
        <taxon>Streptophyta</taxon>
        <taxon>Embryophyta</taxon>
        <taxon>Tracheophyta</taxon>
        <taxon>Spermatophyta</taxon>
        <taxon>Magnoliopsida</taxon>
        <taxon>eudicotyledons</taxon>
        <taxon>Gunneridae</taxon>
        <taxon>Pentapetalae</taxon>
        <taxon>rosids</taxon>
        <taxon>malvids</taxon>
        <taxon>Brassicales</taxon>
        <taxon>Brassicaceae</taxon>
        <taxon>Arabideae</taxon>
        <taxon>Arabis</taxon>
    </lineage>
</organism>
<protein>
    <recommendedName>
        <fullName evidence="3">RNase H type-1 domain-containing protein</fullName>
    </recommendedName>
</protein>
<evidence type="ECO:0008006" key="3">
    <source>
        <dbReference type="Google" id="ProtNLM"/>
    </source>
</evidence>
<accession>A0A565B974</accession>
<sequence length="111" mass="12761">MLADPEGKVRLHSRIAFEVTCSKEDANFQNLLWAIQIMRHHRLERVVFACEDVALAGAVNKPMRWHAYKFQGSLVRKGLEGFKEWDLEVERGEASRGVILIVQSVPRDDRS</sequence>
<evidence type="ECO:0000313" key="2">
    <source>
        <dbReference type="Proteomes" id="UP000489600"/>
    </source>
</evidence>
<evidence type="ECO:0000313" key="1">
    <source>
        <dbReference type="EMBL" id="VVA97891.1"/>
    </source>
</evidence>
<proteinExistence type="predicted"/>
<dbReference type="EMBL" id="CABITT030000003">
    <property type="protein sequence ID" value="VVA97891.1"/>
    <property type="molecule type" value="Genomic_DNA"/>
</dbReference>
<reference evidence="1" key="1">
    <citation type="submission" date="2019-07" db="EMBL/GenBank/DDBJ databases">
        <authorList>
            <person name="Dittberner H."/>
        </authorList>
    </citation>
    <scope>NUCLEOTIDE SEQUENCE [LARGE SCALE GENOMIC DNA]</scope>
</reference>
<name>A0A565B974_9BRAS</name>